<feature type="transmembrane region" description="Helical" evidence="2">
    <location>
        <begin position="37"/>
        <end position="55"/>
    </location>
</feature>
<gene>
    <name evidence="3" type="ORF">J7S33_29310</name>
</gene>
<evidence type="ECO:0000313" key="3">
    <source>
        <dbReference type="EMBL" id="QTR03037.1"/>
    </source>
</evidence>
<dbReference type="AlphaFoldDB" id="A0A8T8HX88"/>
<reference evidence="3" key="1">
    <citation type="submission" date="2021-04" db="EMBL/GenBank/DDBJ databases">
        <title>Saccharothrix algeriensis WGS.</title>
        <authorList>
            <person name="Stuskova K."/>
            <person name="Hakalova E."/>
            <person name="Tebbal A.B."/>
            <person name="Eichmeier A."/>
        </authorList>
    </citation>
    <scope>NUCLEOTIDE SEQUENCE</scope>
    <source>
        <strain evidence="3">NRRL B-24137</strain>
    </source>
</reference>
<protein>
    <submittedName>
        <fullName evidence="3">Uncharacterized protein</fullName>
    </submittedName>
</protein>
<feature type="compositionally biased region" description="Low complexity" evidence="1">
    <location>
        <begin position="69"/>
        <end position="78"/>
    </location>
</feature>
<keyword evidence="2" id="KW-0472">Membrane</keyword>
<name>A0A8T8HX88_9PSEU</name>
<organism evidence="3 4">
    <name type="scientific">Saccharothrix algeriensis</name>
    <dbReference type="NCBI Taxonomy" id="173560"/>
    <lineage>
        <taxon>Bacteria</taxon>
        <taxon>Bacillati</taxon>
        <taxon>Actinomycetota</taxon>
        <taxon>Actinomycetes</taxon>
        <taxon>Pseudonocardiales</taxon>
        <taxon>Pseudonocardiaceae</taxon>
        <taxon>Saccharothrix</taxon>
    </lineage>
</organism>
<evidence type="ECO:0000256" key="1">
    <source>
        <dbReference type="SAM" id="MobiDB-lite"/>
    </source>
</evidence>
<evidence type="ECO:0000313" key="4">
    <source>
        <dbReference type="Proteomes" id="UP000671828"/>
    </source>
</evidence>
<dbReference type="EMBL" id="CP072788">
    <property type="protein sequence ID" value="QTR03037.1"/>
    <property type="molecule type" value="Genomic_DNA"/>
</dbReference>
<evidence type="ECO:0000256" key="2">
    <source>
        <dbReference type="SAM" id="Phobius"/>
    </source>
</evidence>
<keyword evidence="2" id="KW-1133">Transmembrane helix</keyword>
<proteinExistence type="predicted"/>
<keyword evidence="2" id="KW-0812">Transmembrane</keyword>
<dbReference type="Proteomes" id="UP000671828">
    <property type="component" value="Chromosome"/>
</dbReference>
<accession>A0A8T8HX88</accession>
<feature type="region of interest" description="Disordered" evidence="1">
    <location>
        <begin position="69"/>
        <end position="91"/>
    </location>
</feature>
<sequence>MNGNNLSPGRFTGNAVQVGRDVTGDVVFHRPRHASTAWFAFAAVALLGLALVAVWRVDALRVTAVAGAPRPASAAGTGLTATPPGRVPPDPQRALAPLDITTREAVPQTCRHGRVVPETRSTTIPVPQPELGPPDSVLGDGGHVEVTVQGRHGTAVVLHSVRVEVVSRRPPMRGAYLPGICGSSRSPRHFDVDLAQRAPKAVPRPGRDGPTVHPAVPFPFVVSSTDPEVLVFTGLSPDEDVEWRLHLRWSSAGETRETRVDDDGRPFRTTSTRAAEPWCWTYEGLGGNSGWAAPGVLTGEDVHCPG</sequence>